<protein>
    <recommendedName>
        <fullName evidence="3">Xylose isomerase-like TIM barrel domain-containing protein</fullName>
    </recommendedName>
</protein>
<evidence type="ECO:0000313" key="1">
    <source>
        <dbReference type="EMBL" id="OMD50708.1"/>
    </source>
</evidence>
<evidence type="ECO:0000313" key="2">
    <source>
        <dbReference type="Proteomes" id="UP000187412"/>
    </source>
</evidence>
<organism evidence="1 2">
    <name type="scientific">Paenibacillus borealis</name>
    <dbReference type="NCBI Taxonomy" id="160799"/>
    <lineage>
        <taxon>Bacteria</taxon>
        <taxon>Bacillati</taxon>
        <taxon>Bacillota</taxon>
        <taxon>Bacilli</taxon>
        <taxon>Bacillales</taxon>
        <taxon>Paenibacillaceae</taxon>
        <taxon>Paenibacillus</taxon>
    </lineage>
</organism>
<keyword evidence="2" id="KW-1185">Reference proteome</keyword>
<dbReference type="SUPFAM" id="SSF51658">
    <property type="entry name" value="Xylose isomerase-like"/>
    <property type="match status" value="1"/>
</dbReference>
<proteinExistence type="predicted"/>
<dbReference type="InterPro" id="IPR036237">
    <property type="entry name" value="Xyl_isomerase-like_sf"/>
</dbReference>
<name>A0ABX3HNI6_PAEBO</name>
<accession>A0ABX3HNI6</accession>
<evidence type="ECO:0008006" key="3">
    <source>
        <dbReference type="Google" id="ProtNLM"/>
    </source>
</evidence>
<reference evidence="1 2" key="1">
    <citation type="submission" date="2016-10" db="EMBL/GenBank/DDBJ databases">
        <title>Paenibacillus species isolates.</title>
        <authorList>
            <person name="Beno S.M."/>
        </authorList>
    </citation>
    <scope>NUCLEOTIDE SEQUENCE [LARGE SCALE GENOMIC DNA]</scope>
    <source>
        <strain evidence="1 2">FSL H7-0744</strain>
    </source>
</reference>
<dbReference type="Proteomes" id="UP000187412">
    <property type="component" value="Unassembled WGS sequence"/>
</dbReference>
<dbReference type="EMBL" id="MPTB01000006">
    <property type="protein sequence ID" value="OMD50708.1"/>
    <property type="molecule type" value="Genomic_DNA"/>
</dbReference>
<gene>
    <name evidence="1" type="ORF">BSK56_05945</name>
</gene>
<comment type="caution">
    <text evidence="1">The sequence shown here is derived from an EMBL/GenBank/DDBJ whole genome shotgun (WGS) entry which is preliminary data.</text>
</comment>
<sequence>MQQFMIGQYGGFDYEKFHKDFRNGFYGIEACSFTTAEDMQHLIEESRSKGFQVGVHFPFRADATRLRDPLFLSTDGQVREDAYQHVREELDVLTALQPEYILFHYPKPVILDERVNWTGWRFGDSREFIYESEITLEELIMRSEQLFEWLNAQSLQYQFVPVLEFDSLNRYIYDNDFFEQLLIRYPRIKLCLDTARLFLQDKLDPYFDARAILRKFTRYAGLIHLSNVQVNDSVQNSHYPVLPELSPQDGWAPIEDYLRIIRAENSDVKIMFEHRSDLISEEQLQRCYLWVDGILNGAAQPDSGNISF</sequence>
<dbReference type="Gene3D" id="3.20.20.150">
    <property type="entry name" value="Divalent-metal-dependent TIM barrel enzymes"/>
    <property type="match status" value="1"/>
</dbReference>